<organism evidence="1 2">
    <name type="scientific">Halobellus ruber</name>
    <dbReference type="NCBI Taxonomy" id="2761102"/>
    <lineage>
        <taxon>Archaea</taxon>
        <taxon>Methanobacteriati</taxon>
        <taxon>Methanobacteriota</taxon>
        <taxon>Stenosarchaea group</taxon>
        <taxon>Halobacteria</taxon>
        <taxon>Halobacteriales</taxon>
        <taxon>Haloferacaceae</taxon>
        <taxon>Halobellus</taxon>
    </lineage>
</organism>
<dbReference type="Proteomes" id="UP000546257">
    <property type="component" value="Unassembled WGS sequence"/>
</dbReference>
<dbReference type="RefSeq" id="WP_185191284.1">
    <property type="nucleotide sequence ID" value="NZ_JACKXD010000001.1"/>
</dbReference>
<dbReference type="AlphaFoldDB" id="A0A7J9SIS4"/>
<evidence type="ECO:0000313" key="1">
    <source>
        <dbReference type="EMBL" id="MBB6644901.1"/>
    </source>
</evidence>
<keyword evidence="2" id="KW-1185">Reference proteome</keyword>
<accession>A0A7J9SIS4</accession>
<sequence length="159" mass="17268">MADDRRALLEAFIRSDASPEGKWWLDVPVGLSVGESGAYATVDAVCLTSRDPELPEEFPDHDGVPYVYREGDAELGIDKADAFRTLRGTDTFADESAVLVAVEPGASSVGTVGDLLAYQELLDADWGWTVEERLLVSDTDSDHVNHVCEELSVRAVRVA</sequence>
<reference evidence="1 2" key="1">
    <citation type="submission" date="2020-08" db="EMBL/GenBank/DDBJ databases">
        <authorList>
            <person name="Seo M.-J."/>
        </authorList>
    </citation>
    <scope>NUCLEOTIDE SEQUENCE [LARGE SCALE GENOMIC DNA]</scope>
    <source>
        <strain evidence="1 2">MBLA0160</strain>
    </source>
</reference>
<comment type="caution">
    <text evidence="1">The sequence shown here is derived from an EMBL/GenBank/DDBJ whole genome shotgun (WGS) entry which is preliminary data.</text>
</comment>
<gene>
    <name evidence="1" type="ORF">H5V44_01055</name>
</gene>
<evidence type="ECO:0000313" key="2">
    <source>
        <dbReference type="Proteomes" id="UP000546257"/>
    </source>
</evidence>
<name>A0A7J9SIS4_9EURY</name>
<proteinExistence type="predicted"/>
<protein>
    <submittedName>
        <fullName evidence="1">Uncharacterized protein</fullName>
    </submittedName>
</protein>
<dbReference type="EMBL" id="JACKXD010000001">
    <property type="protein sequence ID" value="MBB6644901.1"/>
    <property type="molecule type" value="Genomic_DNA"/>
</dbReference>